<proteinExistence type="predicted"/>
<dbReference type="GO" id="GO:0006508">
    <property type="term" value="P:proteolysis"/>
    <property type="evidence" value="ECO:0007669"/>
    <property type="project" value="InterPro"/>
</dbReference>
<dbReference type="InterPro" id="IPR029058">
    <property type="entry name" value="AB_hydrolase_fold"/>
</dbReference>
<dbReference type="Pfam" id="PF00326">
    <property type="entry name" value="Peptidase_S9"/>
    <property type="match status" value="1"/>
</dbReference>
<protein>
    <submittedName>
        <fullName evidence="3">S9 family peptidase</fullName>
    </submittedName>
</protein>
<dbReference type="PANTHER" id="PTHR42776:SF27">
    <property type="entry name" value="DIPEPTIDYL PEPTIDASE FAMILY MEMBER 6"/>
    <property type="match status" value="1"/>
</dbReference>
<dbReference type="Proteomes" id="UP000218934">
    <property type="component" value="Unassembled WGS sequence"/>
</dbReference>
<evidence type="ECO:0000259" key="2">
    <source>
        <dbReference type="Pfam" id="PF00326"/>
    </source>
</evidence>
<evidence type="ECO:0000313" key="3">
    <source>
        <dbReference type="EMBL" id="PCE41133.1"/>
    </source>
</evidence>
<dbReference type="PANTHER" id="PTHR42776">
    <property type="entry name" value="SERINE PEPTIDASE S9 FAMILY MEMBER"/>
    <property type="match status" value="1"/>
</dbReference>
<feature type="domain" description="Peptidase S9 prolyl oligopeptidase catalytic" evidence="2">
    <location>
        <begin position="469"/>
        <end position="667"/>
    </location>
</feature>
<reference evidence="3 4" key="1">
    <citation type="submission" date="2017-09" db="EMBL/GenBank/DDBJ databases">
        <title>The Catabolism of 3,6-Dichlorosalicylic acid is Initiated by the Cytochrome P450 Monooxygenase DsmABC in Rhizorhabdus dicambivorans Ndbn-20.</title>
        <authorList>
            <person name="Na L."/>
        </authorList>
    </citation>
    <scope>NUCLEOTIDE SEQUENCE [LARGE SCALE GENOMIC DNA]</scope>
    <source>
        <strain evidence="3 4">Ndbn-20m</strain>
    </source>
</reference>
<dbReference type="AlphaFoldDB" id="A0A2A4FRU5"/>
<organism evidence="3 4">
    <name type="scientific">Rhizorhabdus dicambivorans</name>
    <dbReference type="NCBI Taxonomy" id="1850238"/>
    <lineage>
        <taxon>Bacteria</taxon>
        <taxon>Pseudomonadati</taxon>
        <taxon>Pseudomonadota</taxon>
        <taxon>Alphaproteobacteria</taxon>
        <taxon>Sphingomonadales</taxon>
        <taxon>Sphingomonadaceae</taxon>
        <taxon>Rhizorhabdus</taxon>
    </lineage>
</organism>
<evidence type="ECO:0000256" key="1">
    <source>
        <dbReference type="ARBA" id="ARBA00022801"/>
    </source>
</evidence>
<dbReference type="EMBL" id="NWUF01000018">
    <property type="protein sequence ID" value="PCE41133.1"/>
    <property type="molecule type" value="Genomic_DNA"/>
</dbReference>
<dbReference type="SUPFAM" id="SSF69304">
    <property type="entry name" value="Tricorn protease N-terminal domain"/>
    <property type="match status" value="1"/>
</dbReference>
<dbReference type="GO" id="GO:0004252">
    <property type="term" value="F:serine-type endopeptidase activity"/>
    <property type="evidence" value="ECO:0007669"/>
    <property type="project" value="TreeGrafter"/>
</dbReference>
<keyword evidence="1" id="KW-0378">Hydrolase</keyword>
<gene>
    <name evidence="3" type="ORF">COO09_16660</name>
</gene>
<accession>A0A2A4FRU5</accession>
<dbReference type="InterPro" id="IPR001375">
    <property type="entry name" value="Peptidase_S9_cat"/>
</dbReference>
<dbReference type="SUPFAM" id="SSF53474">
    <property type="entry name" value="alpha/beta-Hydrolases"/>
    <property type="match status" value="1"/>
</dbReference>
<keyword evidence="4" id="KW-1185">Reference proteome</keyword>
<dbReference type="KEGG" id="rdi:CMV14_16400"/>
<dbReference type="Gene3D" id="3.40.50.1820">
    <property type="entry name" value="alpha/beta hydrolase"/>
    <property type="match status" value="1"/>
</dbReference>
<dbReference type="OrthoDB" id="9812921at2"/>
<sequence length="680" mass="72961">MTGAMLAPAASGDPAEDIFGSLRHEGERLYIAAAWPGTGRFHDAAELDVAPGGDFVLFTATFLDDRESPKRTDLCELRIDDGELSRLSPCETGSRKSGAYGPCGTIIACLRDWQGDGHWQLELLDRTHGQSVRPPALPGSVEYLRWSPCGRKLLVGTVGPGGDRSSVEGAVRRTAEAACAQPWEPRIDRGYDDAAWRRLLIYSLDTESWEPAINGPVTVWEADWCGDHAIAAIVSDDQGEGAWFDARLELFALGASGGLRPSGTLDQLGWVRGSADGKWIAIVDAVCSDRWVVAGDLILIEAGSNSVHRIDCGFDVTHVEWRGADHLLVAGVDGLESVAAMVTPSSRQTSELWRSQATSVAGHSVKIAGRGDSGDFVLAGEGFAQAPEIALVSQGLYRCLFCLYADQPGVLPAFDVRAMEWRAGDGLNIEGWLLTPAAPPPWPLVVQVHGGPVAHWRPAWLGRRIPSALLLSRGFAVLLANPRGSSGRGRAFAGAVRGDMGGADAEDLVSGVEELIAAGLVDPARIGITGVSYGGFMTAWLLTQSRRFAAGVSVAPIINHQTHRLLSNISRFSELFVGAPEQFPDGPWRERSPLFFARQVQVPTLTICGALDRCTPPIEAEQFHAALRCAGAVSELVTYPLEGHGIRGFPAVIDYAARLVAWFVAHMPAQSFAYSGHSRR</sequence>
<dbReference type="RefSeq" id="WP_066965184.1">
    <property type="nucleotide sequence ID" value="NZ_NWUF01000018.1"/>
</dbReference>
<name>A0A2A4FRU5_9SPHN</name>
<evidence type="ECO:0000313" key="4">
    <source>
        <dbReference type="Proteomes" id="UP000218934"/>
    </source>
</evidence>
<comment type="caution">
    <text evidence="3">The sequence shown here is derived from an EMBL/GenBank/DDBJ whole genome shotgun (WGS) entry which is preliminary data.</text>
</comment>